<dbReference type="InterPro" id="IPR027417">
    <property type="entry name" value="P-loop_NTPase"/>
</dbReference>
<evidence type="ECO:0000259" key="4">
    <source>
        <dbReference type="PROSITE" id="PS51719"/>
    </source>
</evidence>
<dbReference type="OrthoDB" id="416553at2759"/>
<dbReference type="Proteomes" id="UP000314294">
    <property type="component" value="Unassembled WGS sequence"/>
</dbReference>
<keyword evidence="1" id="KW-0547">Nucleotide-binding</keyword>
<feature type="coiled-coil region" evidence="2">
    <location>
        <begin position="198"/>
        <end position="274"/>
    </location>
</feature>
<evidence type="ECO:0000256" key="1">
    <source>
        <dbReference type="RuleBase" id="RU004560"/>
    </source>
</evidence>
<feature type="compositionally biased region" description="Low complexity" evidence="3">
    <location>
        <begin position="299"/>
        <end position="309"/>
    </location>
</feature>
<name>A0A4Z2GA64_9TELE</name>
<evidence type="ECO:0000313" key="5">
    <source>
        <dbReference type="EMBL" id="TNN49684.1"/>
    </source>
</evidence>
<comment type="similarity">
    <text evidence="1">Belongs to the TRAFAC class TrmE-Era-EngA-EngB-Septin-like GTPase superfamily. Septin GTPase family.</text>
</comment>
<keyword evidence="6" id="KW-1185">Reference proteome</keyword>
<dbReference type="Gene3D" id="3.40.50.300">
    <property type="entry name" value="P-loop containing nucleotide triphosphate hydrolases"/>
    <property type="match status" value="1"/>
</dbReference>
<feature type="compositionally biased region" description="Basic and acidic residues" evidence="3">
    <location>
        <begin position="310"/>
        <end position="321"/>
    </location>
</feature>
<gene>
    <name evidence="5" type="primary">SEPT7_5</name>
    <name evidence="5" type="ORF">EYF80_040134</name>
</gene>
<evidence type="ECO:0000256" key="2">
    <source>
        <dbReference type="SAM" id="Coils"/>
    </source>
</evidence>
<feature type="region of interest" description="Disordered" evidence="3">
    <location>
        <begin position="296"/>
        <end position="329"/>
    </location>
</feature>
<comment type="caution">
    <text evidence="5">The sequence shown here is derived from an EMBL/GenBank/DDBJ whole genome shotgun (WGS) entry which is preliminary data.</text>
</comment>
<dbReference type="AlphaFoldDB" id="A0A4Z2GA64"/>
<protein>
    <submittedName>
        <fullName evidence="5">Septin-7</fullName>
    </submittedName>
</protein>
<dbReference type="EMBL" id="SRLO01000646">
    <property type="protein sequence ID" value="TNN49684.1"/>
    <property type="molecule type" value="Genomic_DNA"/>
</dbReference>
<feature type="domain" description="Septin-type G" evidence="4">
    <location>
        <begin position="71"/>
        <end position="329"/>
    </location>
</feature>
<reference evidence="5 6" key="1">
    <citation type="submission" date="2019-03" db="EMBL/GenBank/DDBJ databases">
        <title>First draft genome of Liparis tanakae, snailfish: a comprehensive survey of snailfish specific genes.</title>
        <authorList>
            <person name="Kim W."/>
            <person name="Song I."/>
            <person name="Jeong J.-H."/>
            <person name="Kim D."/>
            <person name="Kim S."/>
            <person name="Ryu S."/>
            <person name="Song J.Y."/>
            <person name="Lee S.K."/>
        </authorList>
    </citation>
    <scope>NUCLEOTIDE SEQUENCE [LARGE SCALE GENOMIC DNA]</scope>
    <source>
        <tissue evidence="5">Muscle</tissue>
    </source>
</reference>
<dbReference type="InterPro" id="IPR030379">
    <property type="entry name" value="G_SEPTIN_dom"/>
</dbReference>
<keyword evidence="2" id="KW-0175">Coiled coil</keyword>
<evidence type="ECO:0000313" key="6">
    <source>
        <dbReference type="Proteomes" id="UP000314294"/>
    </source>
</evidence>
<dbReference type="Pfam" id="PF00735">
    <property type="entry name" value="Septin"/>
    <property type="match status" value="1"/>
</dbReference>
<dbReference type="PROSITE" id="PS51719">
    <property type="entry name" value="G_SEPTIN"/>
    <property type="match status" value="1"/>
</dbReference>
<organism evidence="5 6">
    <name type="scientific">Liparis tanakae</name>
    <name type="common">Tanaka's snailfish</name>
    <dbReference type="NCBI Taxonomy" id="230148"/>
    <lineage>
        <taxon>Eukaryota</taxon>
        <taxon>Metazoa</taxon>
        <taxon>Chordata</taxon>
        <taxon>Craniata</taxon>
        <taxon>Vertebrata</taxon>
        <taxon>Euteleostomi</taxon>
        <taxon>Actinopterygii</taxon>
        <taxon>Neopterygii</taxon>
        <taxon>Teleostei</taxon>
        <taxon>Neoteleostei</taxon>
        <taxon>Acanthomorphata</taxon>
        <taxon>Eupercaria</taxon>
        <taxon>Perciformes</taxon>
        <taxon>Cottioidei</taxon>
        <taxon>Cottales</taxon>
        <taxon>Liparidae</taxon>
        <taxon>Liparis</taxon>
    </lineage>
</organism>
<proteinExistence type="inferred from homology"/>
<evidence type="ECO:0000256" key="3">
    <source>
        <dbReference type="SAM" id="MobiDB-lite"/>
    </source>
</evidence>
<keyword evidence="1" id="KW-0342">GTP-binding</keyword>
<dbReference type="PANTHER" id="PTHR18884">
    <property type="entry name" value="SEPTIN"/>
    <property type="match status" value="1"/>
</dbReference>
<dbReference type="GO" id="GO:0005525">
    <property type="term" value="F:GTP binding"/>
    <property type="evidence" value="ECO:0007669"/>
    <property type="project" value="UniProtKB-KW"/>
</dbReference>
<sequence length="329" mass="37925">MLSWAKCDLQRGRTTTFCAAKIVNHSSSSFSQLGKLILETERFVCHQQKNLEGYVGFASLPNQVYRKSVKRGFEFTLMVVGESGLGKSTLINSLFLTDLYSAEYPGPSHRIKKTVQVEQSKVLIKEGGVQLLLTIVDTPGFGDAVDNSNCWQPIIDHIDSKFEDYLNSESRVNRRQMPDSRIHCCLYFIAPSGHGSPLAQMEEERREHVTKMKKMEMEMEQVFEMKVKEKVQKLKDSEAERRHEQMKKNLEAQHRELEDKRRVFEDERANWEAQQRMEQQRMEASSERIVTRKFDGHINSSSGNAGNCSAERHSSLRTLEKNKKKGKIF</sequence>
<accession>A0A4Z2GA64</accession>
<dbReference type="SUPFAM" id="SSF52540">
    <property type="entry name" value="P-loop containing nucleoside triphosphate hydrolases"/>
    <property type="match status" value="1"/>
</dbReference>